<dbReference type="PANTHER" id="PTHR23411">
    <property type="entry name" value="TAPASIN"/>
    <property type="match status" value="1"/>
</dbReference>
<dbReference type="AlphaFoldDB" id="A0A8D0GD78"/>
<feature type="domain" description="Ig-like" evidence="4">
    <location>
        <begin position="122"/>
        <end position="214"/>
    </location>
</feature>
<dbReference type="InterPro" id="IPR003599">
    <property type="entry name" value="Ig_sub"/>
</dbReference>
<dbReference type="FunFam" id="2.60.40.10:FF:000283">
    <property type="entry name" value="Immunoglobulin kappa constant"/>
    <property type="match status" value="1"/>
</dbReference>
<dbReference type="InterPro" id="IPR013783">
    <property type="entry name" value="Ig-like_fold"/>
</dbReference>
<evidence type="ECO:0000313" key="6">
    <source>
        <dbReference type="Proteomes" id="UP000694392"/>
    </source>
</evidence>
<dbReference type="InterPro" id="IPR036179">
    <property type="entry name" value="Ig-like_dom_sf"/>
</dbReference>
<dbReference type="CDD" id="cd07699">
    <property type="entry name" value="IgC1_L"/>
    <property type="match status" value="1"/>
</dbReference>
<dbReference type="Proteomes" id="UP000694392">
    <property type="component" value="Unplaced"/>
</dbReference>
<feature type="signal peptide" evidence="3">
    <location>
        <begin position="1"/>
        <end position="20"/>
    </location>
</feature>
<dbReference type="SUPFAM" id="SSF48726">
    <property type="entry name" value="Immunoglobulin"/>
    <property type="match status" value="2"/>
</dbReference>
<evidence type="ECO:0000256" key="3">
    <source>
        <dbReference type="SAM" id="SignalP"/>
    </source>
</evidence>
<feature type="domain" description="Ig-like" evidence="4">
    <location>
        <begin position="16"/>
        <end position="91"/>
    </location>
</feature>
<dbReference type="GeneTree" id="ENSGT00940000163478"/>
<keyword evidence="3" id="KW-0732">Signal</keyword>
<proteinExistence type="predicted"/>
<name>A0A8D0GD78_SPHPU</name>
<gene>
    <name evidence="5" type="primary">IGKC</name>
</gene>
<protein>
    <submittedName>
        <fullName evidence="5">Immunoglobulin kappa constant</fullName>
    </submittedName>
</protein>
<sequence length="224" mass="24204">MLSQAQLLWLLVLWAPGSNGDIVMTQTQESLTMFPGETVTIRCKASENLIFDSKNGLYWFQTKPGQCSGSGSGTEYTFTISRMEANDAGDYYGQQVGSAPLPQAAISGGTKLEIKRRENAVPSGLIFQPSAEQLEGGQATVVCLVSGFYPSALNVVWKVDGTAKSDGVLTSSKQTDSDNTYSLSSTLSLTKQQYEAHDLYTCEITHVTLSQPLAKSFKRSECTA</sequence>
<dbReference type="Pfam" id="PF07654">
    <property type="entry name" value="C1-set"/>
    <property type="match status" value="1"/>
</dbReference>
<reference evidence="5" key="2">
    <citation type="submission" date="2025-09" db="UniProtKB">
        <authorList>
            <consortium name="Ensembl"/>
        </authorList>
    </citation>
    <scope>IDENTIFICATION</scope>
</reference>
<dbReference type="InterPro" id="IPR003597">
    <property type="entry name" value="Ig_C1-set"/>
</dbReference>
<accession>A0A8D0GD78</accession>
<evidence type="ECO:0000259" key="4">
    <source>
        <dbReference type="PROSITE" id="PS50835"/>
    </source>
</evidence>
<evidence type="ECO:0000256" key="1">
    <source>
        <dbReference type="ARBA" id="ARBA00023157"/>
    </source>
</evidence>
<dbReference type="Gene3D" id="2.60.40.10">
    <property type="entry name" value="Immunoglobulins"/>
    <property type="match status" value="3"/>
</dbReference>
<evidence type="ECO:0000256" key="2">
    <source>
        <dbReference type="ARBA" id="ARBA00023319"/>
    </source>
</evidence>
<keyword evidence="1" id="KW-1015">Disulfide bond</keyword>
<dbReference type="PROSITE" id="PS50835">
    <property type="entry name" value="IG_LIKE"/>
    <property type="match status" value="2"/>
</dbReference>
<dbReference type="Ensembl" id="ENSSPUT00000007360.1">
    <property type="protein sequence ID" value="ENSSPUP00000006913.1"/>
    <property type="gene ID" value="ENSSPUG00000005219.1"/>
</dbReference>
<keyword evidence="6" id="KW-1185">Reference proteome</keyword>
<organism evidence="5 6">
    <name type="scientific">Sphenodon punctatus</name>
    <name type="common">Tuatara</name>
    <name type="synonym">Hatteria punctata</name>
    <dbReference type="NCBI Taxonomy" id="8508"/>
    <lineage>
        <taxon>Eukaryota</taxon>
        <taxon>Metazoa</taxon>
        <taxon>Chordata</taxon>
        <taxon>Craniata</taxon>
        <taxon>Vertebrata</taxon>
        <taxon>Euteleostomi</taxon>
        <taxon>Lepidosauria</taxon>
        <taxon>Sphenodontia</taxon>
        <taxon>Sphenodontidae</taxon>
        <taxon>Sphenodon</taxon>
    </lineage>
</organism>
<reference evidence="5" key="1">
    <citation type="submission" date="2025-08" db="UniProtKB">
        <authorList>
            <consortium name="Ensembl"/>
        </authorList>
    </citation>
    <scope>IDENTIFICATION</scope>
</reference>
<keyword evidence="2" id="KW-0393">Immunoglobulin domain</keyword>
<feature type="chain" id="PRO_5034910098" evidence="3">
    <location>
        <begin position="21"/>
        <end position="224"/>
    </location>
</feature>
<dbReference type="InterPro" id="IPR050380">
    <property type="entry name" value="Immune_Resp_Modulators"/>
</dbReference>
<dbReference type="SMART" id="SM00409">
    <property type="entry name" value="IG"/>
    <property type="match status" value="2"/>
</dbReference>
<evidence type="ECO:0000313" key="5">
    <source>
        <dbReference type="Ensembl" id="ENSSPUP00000006913.1"/>
    </source>
</evidence>
<dbReference type="InterPro" id="IPR007110">
    <property type="entry name" value="Ig-like_dom"/>
</dbReference>
<dbReference type="SMART" id="SM00407">
    <property type="entry name" value="IGc1"/>
    <property type="match status" value="1"/>
</dbReference>